<dbReference type="Proteomes" id="UP000199223">
    <property type="component" value="Unassembled WGS sequence"/>
</dbReference>
<name>A0A1H7CY89_9DEIO</name>
<dbReference type="EMBL" id="FNZA01000042">
    <property type="protein sequence ID" value="SEJ93527.1"/>
    <property type="molecule type" value="Genomic_DNA"/>
</dbReference>
<evidence type="ECO:0000313" key="2">
    <source>
        <dbReference type="Proteomes" id="UP000199223"/>
    </source>
</evidence>
<protein>
    <submittedName>
        <fullName evidence="1">Uncharacterized protein</fullName>
    </submittedName>
</protein>
<keyword evidence="2" id="KW-1185">Reference proteome</keyword>
<dbReference type="InterPro" id="IPR012337">
    <property type="entry name" value="RNaseH-like_sf"/>
</dbReference>
<dbReference type="SUPFAM" id="SSF53098">
    <property type="entry name" value="Ribonuclease H-like"/>
    <property type="match status" value="1"/>
</dbReference>
<gene>
    <name evidence="1" type="ORF">SAMN04488058_14212</name>
</gene>
<sequence>SELLEGDEVVAEGKARWNEESFFKEGKHQFGLAQFALRTALGLDRWVLLVFLAWTLAILHREMGMTLEACAALALMTVMPGVYLNRLLRTFSKNEEFLRQHGYSLRYARCNS</sequence>
<evidence type="ECO:0000313" key="1">
    <source>
        <dbReference type="EMBL" id="SEJ93527.1"/>
    </source>
</evidence>
<feature type="non-terminal residue" evidence="1">
    <location>
        <position position="1"/>
    </location>
</feature>
<reference evidence="2" key="1">
    <citation type="submission" date="2016-10" db="EMBL/GenBank/DDBJ databases">
        <authorList>
            <person name="Varghese N."/>
            <person name="Submissions S."/>
        </authorList>
    </citation>
    <scope>NUCLEOTIDE SEQUENCE [LARGE SCALE GENOMIC DNA]</scope>
    <source>
        <strain evidence="2">CGMCC 1.10218</strain>
    </source>
</reference>
<dbReference type="AlphaFoldDB" id="A0A1H7CY89"/>
<accession>A0A1H7CY89</accession>
<proteinExistence type="predicted"/>
<organism evidence="1 2">
    <name type="scientific">Deinococcus reticulitermitis</name>
    <dbReference type="NCBI Taxonomy" id="856736"/>
    <lineage>
        <taxon>Bacteria</taxon>
        <taxon>Thermotogati</taxon>
        <taxon>Deinococcota</taxon>
        <taxon>Deinococci</taxon>
        <taxon>Deinococcales</taxon>
        <taxon>Deinococcaceae</taxon>
        <taxon>Deinococcus</taxon>
    </lineage>
</organism>